<evidence type="ECO:0000313" key="3">
    <source>
        <dbReference type="Proteomes" id="UP000327085"/>
    </source>
</evidence>
<dbReference type="OMA" id="GSQQIHW"/>
<feature type="compositionally biased region" description="Basic and acidic residues" evidence="1">
    <location>
        <begin position="130"/>
        <end position="139"/>
    </location>
</feature>
<accession>A0A5E4FKI2</accession>
<dbReference type="EMBL" id="CABIKO010000148">
    <property type="protein sequence ID" value="VVA28684.1"/>
    <property type="molecule type" value="Genomic_DNA"/>
</dbReference>
<organism evidence="2 3">
    <name type="scientific">Prunus dulcis</name>
    <name type="common">Almond</name>
    <name type="synonym">Amygdalus dulcis</name>
    <dbReference type="NCBI Taxonomy" id="3755"/>
    <lineage>
        <taxon>Eukaryota</taxon>
        <taxon>Viridiplantae</taxon>
        <taxon>Streptophyta</taxon>
        <taxon>Embryophyta</taxon>
        <taxon>Tracheophyta</taxon>
        <taxon>Spermatophyta</taxon>
        <taxon>Magnoliopsida</taxon>
        <taxon>eudicotyledons</taxon>
        <taxon>Gunneridae</taxon>
        <taxon>Pentapetalae</taxon>
        <taxon>rosids</taxon>
        <taxon>fabids</taxon>
        <taxon>Rosales</taxon>
        <taxon>Rosaceae</taxon>
        <taxon>Amygdaloideae</taxon>
        <taxon>Amygdaleae</taxon>
        <taxon>Prunus</taxon>
    </lineage>
</organism>
<proteinExistence type="predicted"/>
<reference evidence="3" key="1">
    <citation type="journal article" date="2020" name="Plant J.">
        <title>Transposons played a major role in the diversification between the closely related almond and peach genomes: results from the almond genome sequence.</title>
        <authorList>
            <person name="Alioto T."/>
            <person name="Alexiou K.G."/>
            <person name="Bardil A."/>
            <person name="Barteri F."/>
            <person name="Castanera R."/>
            <person name="Cruz F."/>
            <person name="Dhingra A."/>
            <person name="Duval H."/>
            <person name="Fernandez I Marti A."/>
            <person name="Frias L."/>
            <person name="Galan B."/>
            <person name="Garcia J.L."/>
            <person name="Howad W."/>
            <person name="Gomez-Garrido J."/>
            <person name="Gut M."/>
            <person name="Julca I."/>
            <person name="Morata J."/>
            <person name="Puigdomenech P."/>
            <person name="Ribeca P."/>
            <person name="Rubio Cabetas M.J."/>
            <person name="Vlasova A."/>
            <person name="Wirthensohn M."/>
            <person name="Garcia-Mas J."/>
            <person name="Gabaldon T."/>
            <person name="Casacuberta J.M."/>
            <person name="Arus P."/>
        </authorList>
    </citation>
    <scope>NUCLEOTIDE SEQUENCE [LARGE SCALE GENOMIC DNA]</scope>
    <source>
        <strain evidence="3">cv. Texas</strain>
    </source>
</reference>
<dbReference type="Proteomes" id="UP000327085">
    <property type="component" value="Chromosome 6"/>
</dbReference>
<feature type="compositionally biased region" description="Polar residues" evidence="1">
    <location>
        <begin position="142"/>
        <end position="151"/>
    </location>
</feature>
<name>A0A5E4FKI2_PRUDU</name>
<evidence type="ECO:0000313" key="2">
    <source>
        <dbReference type="EMBL" id="VVA28684.1"/>
    </source>
</evidence>
<gene>
    <name evidence="2" type="ORF">ALMOND_2B018708</name>
</gene>
<feature type="region of interest" description="Disordered" evidence="1">
    <location>
        <begin position="123"/>
        <end position="151"/>
    </location>
</feature>
<dbReference type="AlphaFoldDB" id="A0A5E4FKI2"/>
<dbReference type="InParanoid" id="A0A5E4FKI2"/>
<dbReference type="Gramene" id="VVA28684">
    <property type="protein sequence ID" value="VVA28684"/>
    <property type="gene ID" value="Prudul26B018708"/>
</dbReference>
<protein>
    <submittedName>
        <fullName evidence="2">PREDICTED: squamosa</fullName>
    </submittedName>
</protein>
<evidence type="ECO:0000256" key="1">
    <source>
        <dbReference type="SAM" id="MobiDB-lite"/>
    </source>
</evidence>
<sequence>MRDLQKESAWVKNLTPTWYYRRFSNTRVMRLLHQAFNCRVQRAGLVILVSGVGMTTLINTQGPPVGQPITHAGTSNHFPTTSWGFKGNEAGSSSHEMLPDLGLGQMSQPPLSTQYSGVLELSQRSSRRQQHMELGHTRGYDTGSQQIHWSL</sequence>